<feature type="binding site" evidence="15">
    <location>
        <position position="558"/>
    </location>
    <ligand>
        <name>Ca(2+)</name>
        <dbReference type="ChEBI" id="CHEBI:29108"/>
    </ligand>
</feature>
<dbReference type="STRING" id="1314778.A0A5C3P9T3"/>
<keyword evidence="8 16" id="KW-0732">Signal</keyword>
<evidence type="ECO:0000256" key="11">
    <source>
        <dbReference type="ARBA" id="ARBA00022837"/>
    </source>
</evidence>
<evidence type="ECO:0000256" key="10">
    <source>
        <dbReference type="ARBA" id="ARBA00022825"/>
    </source>
</evidence>
<feature type="domain" description="Peptidase S53" evidence="17">
    <location>
        <begin position="219"/>
        <end position="580"/>
    </location>
</feature>
<feature type="binding site" evidence="15">
    <location>
        <position position="560"/>
    </location>
    <ligand>
        <name>Ca(2+)</name>
        <dbReference type="ChEBI" id="CHEBI:29108"/>
    </ligand>
</feature>
<protein>
    <recommendedName>
        <fullName evidence="4">tripeptidyl-peptidase II</fullName>
        <ecNumber evidence="4">3.4.14.10</ecNumber>
    </recommendedName>
</protein>
<dbReference type="FunFam" id="3.40.50.200:FF:000015">
    <property type="entry name" value="Tripeptidyl peptidase A"/>
    <property type="match status" value="1"/>
</dbReference>
<evidence type="ECO:0000256" key="12">
    <source>
        <dbReference type="ARBA" id="ARBA00023026"/>
    </source>
</evidence>
<dbReference type="GO" id="GO:0005576">
    <property type="term" value="C:extracellular region"/>
    <property type="evidence" value="ECO:0007669"/>
    <property type="project" value="UniProtKB-SubCell"/>
</dbReference>
<comment type="subcellular location">
    <subcellularLocation>
        <location evidence="3">Secreted</location>
        <location evidence="3">Extracellular space</location>
    </subcellularLocation>
</comment>
<feature type="active site" description="Charge relay system" evidence="15">
    <location>
        <position position="295"/>
    </location>
</feature>
<evidence type="ECO:0000256" key="13">
    <source>
        <dbReference type="ARBA" id="ARBA00023145"/>
    </source>
</evidence>
<keyword evidence="12" id="KW-0843">Virulence</keyword>
<keyword evidence="7 15" id="KW-0479">Metal-binding</keyword>
<dbReference type="CDD" id="cd11377">
    <property type="entry name" value="Pro-peptidase_S53"/>
    <property type="match status" value="1"/>
</dbReference>
<accession>A0A5C3P9T3</accession>
<dbReference type="GO" id="GO:0046872">
    <property type="term" value="F:metal ion binding"/>
    <property type="evidence" value="ECO:0007669"/>
    <property type="project" value="UniProtKB-UniRule"/>
</dbReference>
<dbReference type="GO" id="GO:0006508">
    <property type="term" value="P:proteolysis"/>
    <property type="evidence" value="ECO:0007669"/>
    <property type="project" value="UniProtKB-KW"/>
</dbReference>
<dbReference type="GO" id="GO:0004252">
    <property type="term" value="F:serine-type endopeptidase activity"/>
    <property type="evidence" value="ECO:0007669"/>
    <property type="project" value="UniProtKB-UniRule"/>
</dbReference>
<feature type="signal peptide" evidence="16">
    <location>
        <begin position="1"/>
        <end position="17"/>
    </location>
</feature>
<evidence type="ECO:0000256" key="16">
    <source>
        <dbReference type="SAM" id="SignalP"/>
    </source>
</evidence>
<keyword evidence="5" id="KW-0964">Secreted</keyword>
<dbReference type="EC" id="3.4.14.10" evidence="4"/>
<evidence type="ECO:0000256" key="3">
    <source>
        <dbReference type="ARBA" id="ARBA00004239"/>
    </source>
</evidence>
<evidence type="ECO:0000313" key="19">
    <source>
        <dbReference type="Proteomes" id="UP000308197"/>
    </source>
</evidence>
<evidence type="ECO:0000256" key="1">
    <source>
        <dbReference type="ARBA" id="ARBA00001910"/>
    </source>
</evidence>
<feature type="binding site" evidence="15">
    <location>
        <position position="539"/>
    </location>
    <ligand>
        <name>Ca(2+)</name>
        <dbReference type="ChEBI" id="CHEBI:29108"/>
    </ligand>
</feature>
<reference evidence="18 19" key="1">
    <citation type="journal article" date="2019" name="Nat. Ecol. Evol.">
        <title>Megaphylogeny resolves global patterns of mushroom evolution.</title>
        <authorList>
            <person name="Varga T."/>
            <person name="Krizsan K."/>
            <person name="Foldi C."/>
            <person name="Dima B."/>
            <person name="Sanchez-Garcia M."/>
            <person name="Sanchez-Ramirez S."/>
            <person name="Szollosi G.J."/>
            <person name="Szarkandi J.G."/>
            <person name="Papp V."/>
            <person name="Albert L."/>
            <person name="Andreopoulos W."/>
            <person name="Angelini C."/>
            <person name="Antonin V."/>
            <person name="Barry K.W."/>
            <person name="Bougher N.L."/>
            <person name="Buchanan P."/>
            <person name="Buyck B."/>
            <person name="Bense V."/>
            <person name="Catcheside P."/>
            <person name="Chovatia M."/>
            <person name="Cooper J."/>
            <person name="Damon W."/>
            <person name="Desjardin D."/>
            <person name="Finy P."/>
            <person name="Geml J."/>
            <person name="Haridas S."/>
            <person name="Hughes K."/>
            <person name="Justo A."/>
            <person name="Karasinski D."/>
            <person name="Kautmanova I."/>
            <person name="Kiss B."/>
            <person name="Kocsube S."/>
            <person name="Kotiranta H."/>
            <person name="LaButti K.M."/>
            <person name="Lechner B.E."/>
            <person name="Liimatainen K."/>
            <person name="Lipzen A."/>
            <person name="Lukacs Z."/>
            <person name="Mihaltcheva S."/>
            <person name="Morgado L.N."/>
            <person name="Niskanen T."/>
            <person name="Noordeloos M.E."/>
            <person name="Ohm R.A."/>
            <person name="Ortiz-Santana B."/>
            <person name="Ovrebo C."/>
            <person name="Racz N."/>
            <person name="Riley R."/>
            <person name="Savchenko A."/>
            <person name="Shiryaev A."/>
            <person name="Soop K."/>
            <person name="Spirin V."/>
            <person name="Szebenyi C."/>
            <person name="Tomsovsky M."/>
            <person name="Tulloss R.E."/>
            <person name="Uehling J."/>
            <person name="Grigoriev I.V."/>
            <person name="Vagvolgyi C."/>
            <person name="Papp T."/>
            <person name="Martin F.M."/>
            <person name="Miettinen O."/>
            <person name="Hibbett D.S."/>
            <person name="Nagy L.G."/>
        </authorList>
    </citation>
    <scope>NUCLEOTIDE SEQUENCE [LARGE SCALE GENOMIC DNA]</scope>
    <source>
        <strain evidence="18 19">HHB13444</strain>
    </source>
</reference>
<comment type="function">
    <text evidence="2">Secreted tripeptidyl-peptidase which degrades proteins at acidic pHs and is involved in virulence.</text>
</comment>
<feature type="chain" id="PRO_5022996979" description="tripeptidyl-peptidase II" evidence="16">
    <location>
        <begin position="18"/>
        <end position="582"/>
    </location>
</feature>
<gene>
    <name evidence="18" type="ORF">K466DRAFT_621709</name>
</gene>
<keyword evidence="11 15" id="KW-0106">Calcium</keyword>
<dbReference type="InterPro" id="IPR030400">
    <property type="entry name" value="Sedolisin_dom"/>
</dbReference>
<dbReference type="InParanoid" id="A0A5C3P9T3"/>
<proteinExistence type="predicted"/>
<dbReference type="Gene3D" id="3.40.50.200">
    <property type="entry name" value="Peptidase S8/S53 domain"/>
    <property type="match status" value="1"/>
</dbReference>
<evidence type="ECO:0000256" key="9">
    <source>
        <dbReference type="ARBA" id="ARBA00022801"/>
    </source>
</evidence>
<dbReference type="PROSITE" id="PS51695">
    <property type="entry name" value="SEDOLISIN"/>
    <property type="match status" value="1"/>
</dbReference>
<dbReference type="InterPro" id="IPR036852">
    <property type="entry name" value="Peptidase_S8/S53_dom_sf"/>
</dbReference>
<keyword evidence="9 15" id="KW-0378">Hydrolase</keyword>
<dbReference type="SUPFAM" id="SSF54897">
    <property type="entry name" value="Protease propeptides/inhibitors"/>
    <property type="match status" value="1"/>
</dbReference>
<evidence type="ECO:0000256" key="4">
    <source>
        <dbReference type="ARBA" id="ARBA00012462"/>
    </source>
</evidence>
<evidence type="ECO:0000313" key="18">
    <source>
        <dbReference type="EMBL" id="TFK85649.1"/>
    </source>
</evidence>
<dbReference type="GO" id="GO:0008240">
    <property type="term" value="F:tripeptidyl-peptidase activity"/>
    <property type="evidence" value="ECO:0007669"/>
    <property type="project" value="UniProtKB-EC"/>
</dbReference>
<feature type="active site" description="Charge relay system" evidence="15">
    <location>
        <position position="291"/>
    </location>
</feature>
<dbReference type="Proteomes" id="UP000308197">
    <property type="component" value="Unassembled WGS sequence"/>
</dbReference>
<keyword evidence="19" id="KW-1185">Reference proteome</keyword>
<evidence type="ECO:0000256" key="5">
    <source>
        <dbReference type="ARBA" id="ARBA00022525"/>
    </source>
</evidence>
<keyword evidence="10 15" id="KW-0720">Serine protease</keyword>
<feature type="active site" description="Charge relay system" evidence="15">
    <location>
        <position position="496"/>
    </location>
</feature>
<evidence type="ECO:0000256" key="15">
    <source>
        <dbReference type="PROSITE-ProRule" id="PRU01032"/>
    </source>
</evidence>
<evidence type="ECO:0000259" key="17">
    <source>
        <dbReference type="PROSITE" id="PS51695"/>
    </source>
</evidence>
<sequence>MVAAGLYLLLLLPFALSRPAGLFKSKLVVRSSRATPPLGFVPITLAEDPGRTLRLTVALPQGNITGLHAALLDVSDPKSTNYGRHMSKSDVERLVMPAAESSKAVADWLSNNGITPSSISPSGDMLTIEVPASRANTLLNANFTTYIHDATNATMTRTLSYSLPDELGPHVSFIYPTTQFLSPSSRLRIRAVDHPTTMDGRRPTTRRADVASACSSEFGTTPECLQTLYNIPTISATASGNTLAVTGFLDEVPDPDDLKTFLARFRPDAPDGTFDFTSVNGGLTDGNGTSEASLDIQYTVGLATGVHTTFISVGGGQGTANDSPFLDEINFLLQQDVLPTVMTTSFAGSEPDDDDADFTSLAQTVCNGYAQLGLRGVSVLFGSGDGGVAGASPGVGCPSQSFIATFPSDCPFVTSVGATQQFEPEIAAPFSSGGFSNTFRRPDYQAAQVEKYLEALGETNAGLFNATGRAFPDVSFQGVGFPIVQNGRLNVLDGTSASSPSFASVVALINDQLLNAGKPSLGFMNPFLYSEAASGAFNDITSGSNPGCGTEGFPALPGWDPVTGLGTPDFERLLAAAMNAAQ</sequence>
<dbReference type="Pfam" id="PF09286">
    <property type="entry name" value="Pro-kuma_activ"/>
    <property type="match status" value="1"/>
</dbReference>
<keyword evidence="13" id="KW-0865">Zymogen</keyword>
<dbReference type="SUPFAM" id="SSF52743">
    <property type="entry name" value="Subtilisin-like"/>
    <property type="match status" value="1"/>
</dbReference>
<evidence type="ECO:0000256" key="6">
    <source>
        <dbReference type="ARBA" id="ARBA00022670"/>
    </source>
</evidence>
<dbReference type="PANTHER" id="PTHR14218:SF15">
    <property type="entry name" value="TRIPEPTIDYL-PEPTIDASE 1"/>
    <property type="match status" value="1"/>
</dbReference>
<evidence type="ECO:0000256" key="2">
    <source>
        <dbReference type="ARBA" id="ARBA00002451"/>
    </source>
</evidence>
<dbReference type="InterPro" id="IPR050819">
    <property type="entry name" value="Tripeptidyl-peptidase_I"/>
</dbReference>
<dbReference type="CDD" id="cd04056">
    <property type="entry name" value="Peptidases_S53"/>
    <property type="match status" value="1"/>
</dbReference>
<dbReference type="AlphaFoldDB" id="A0A5C3P9T3"/>
<evidence type="ECO:0000256" key="7">
    <source>
        <dbReference type="ARBA" id="ARBA00022723"/>
    </source>
</evidence>
<keyword evidence="6 15" id="KW-0645">Protease</keyword>
<dbReference type="InterPro" id="IPR015366">
    <property type="entry name" value="S53_propep"/>
</dbReference>
<evidence type="ECO:0000256" key="14">
    <source>
        <dbReference type="ARBA" id="ARBA00023180"/>
    </source>
</evidence>
<comment type="cofactor">
    <cofactor evidence="15">
        <name>Ca(2+)</name>
        <dbReference type="ChEBI" id="CHEBI:29108"/>
    </cofactor>
    <text evidence="15">Binds 1 Ca(2+) ion per subunit.</text>
</comment>
<comment type="catalytic activity">
    <reaction evidence="1">
        <text>Release of an N-terminal tripeptide from a polypeptide.</text>
        <dbReference type="EC" id="3.4.14.10"/>
    </reaction>
</comment>
<keyword evidence="14" id="KW-0325">Glycoprotein</keyword>
<organism evidence="18 19">
    <name type="scientific">Polyporus arcularius HHB13444</name>
    <dbReference type="NCBI Taxonomy" id="1314778"/>
    <lineage>
        <taxon>Eukaryota</taxon>
        <taxon>Fungi</taxon>
        <taxon>Dikarya</taxon>
        <taxon>Basidiomycota</taxon>
        <taxon>Agaricomycotina</taxon>
        <taxon>Agaricomycetes</taxon>
        <taxon>Polyporales</taxon>
        <taxon>Polyporaceae</taxon>
        <taxon>Polyporus</taxon>
    </lineage>
</organism>
<evidence type="ECO:0000256" key="8">
    <source>
        <dbReference type="ARBA" id="ARBA00022729"/>
    </source>
</evidence>
<dbReference type="EMBL" id="ML211241">
    <property type="protein sequence ID" value="TFK85649.1"/>
    <property type="molecule type" value="Genomic_DNA"/>
</dbReference>
<dbReference type="SMART" id="SM00944">
    <property type="entry name" value="Pro-kuma_activ"/>
    <property type="match status" value="1"/>
</dbReference>
<dbReference type="PANTHER" id="PTHR14218">
    <property type="entry name" value="PROTEASE S8 TRIPEPTIDYL PEPTIDASE I CLN2"/>
    <property type="match status" value="1"/>
</dbReference>
<name>A0A5C3P9T3_9APHY</name>
<feature type="binding site" evidence="15">
    <location>
        <position position="540"/>
    </location>
    <ligand>
        <name>Ca(2+)</name>
        <dbReference type="ChEBI" id="CHEBI:29108"/>
    </ligand>
</feature>